<evidence type="ECO:0000259" key="9">
    <source>
        <dbReference type="PROSITE" id="PS51161"/>
    </source>
</evidence>
<dbReference type="GO" id="GO:0045892">
    <property type="term" value="P:negative regulation of DNA-templated transcription"/>
    <property type="evidence" value="ECO:0007669"/>
    <property type="project" value="UniProtKB-UniRule"/>
</dbReference>
<proteinExistence type="inferred from homology"/>
<dbReference type="Proteomes" id="UP000028542">
    <property type="component" value="Unassembled WGS sequence"/>
</dbReference>
<evidence type="ECO:0000256" key="2">
    <source>
        <dbReference type="ARBA" id="ARBA00022741"/>
    </source>
</evidence>
<evidence type="ECO:0000256" key="5">
    <source>
        <dbReference type="ARBA" id="ARBA00023015"/>
    </source>
</evidence>
<comment type="function">
    <text evidence="8">Negatively regulates transcription of bacterial ribonucleotide reductase nrd genes and operons by binding to NrdR-boxes.</text>
</comment>
<dbReference type="STRING" id="318464.IO99_09615"/>
<comment type="caution">
    <text evidence="10">The sequence shown here is derived from an EMBL/GenBank/DDBJ whole genome shotgun (WGS) entry which is preliminary data.</text>
</comment>
<name>A0A084JBK1_9CLOT</name>
<gene>
    <name evidence="8" type="primary">nrdR</name>
    <name evidence="10" type="ORF">IO99_09615</name>
</gene>
<keyword evidence="5 8" id="KW-0805">Transcription regulation</keyword>
<keyword evidence="4 8" id="KW-0067">ATP-binding</keyword>
<dbReference type="PANTHER" id="PTHR30455:SF2">
    <property type="entry name" value="TRANSCRIPTIONAL REPRESSOR NRDR"/>
    <property type="match status" value="1"/>
</dbReference>
<dbReference type="Pfam" id="PF22811">
    <property type="entry name" value="Zn_ribbon_NrdR"/>
    <property type="match status" value="1"/>
</dbReference>
<keyword evidence="8" id="KW-0863">Zinc-finger</keyword>
<keyword evidence="2 8" id="KW-0547">Nucleotide-binding</keyword>
<evidence type="ECO:0000313" key="10">
    <source>
        <dbReference type="EMBL" id="KEZ86335.1"/>
    </source>
</evidence>
<protein>
    <recommendedName>
        <fullName evidence="8">Transcriptional repressor NrdR</fullName>
    </recommendedName>
</protein>
<evidence type="ECO:0000256" key="4">
    <source>
        <dbReference type="ARBA" id="ARBA00022840"/>
    </source>
</evidence>
<evidence type="ECO:0000256" key="3">
    <source>
        <dbReference type="ARBA" id="ARBA00022833"/>
    </source>
</evidence>
<dbReference type="EMBL" id="JPMD01000023">
    <property type="protein sequence ID" value="KEZ86335.1"/>
    <property type="molecule type" value="Genomic_DNA"/>
</dbReference>
<feature type="domain" description="ATP-cone" evidence="9">
    <location>
        <begin position="49"/>
        <end position="139"/>
    </location>
</feature>
<dbReference type="HAMAP" id="MF_00440">
    <property type="entry name" value="NrdR"/>
    <property type="match status" value="1"/>
</dbReference>
<dbReference type="GO" id="GO:0005524">
    <property type="term" value="F:ATP binding"/>
    <property type="evidence" value="ECO:0007669"/>
    <property type="project" value="UniProtKB-UniRule"/>
</dbReference>
<evidence type="ECO:0000313" key="11">
    <source>
        <dbReference type="Proteomes" id="UP000028542"/>
    </source>
</evidence>
<dbReference type="NCBIfam" id="TIGR00244">
    <property type="entry name" value="transcriptional regulator NrdR"/>
    <property type="match status" value="1"/>
</dbReference>
<dbReference type="InterPro" id="IPR003796">
    <property type="entry name" value="RNR_NrdR-like"/>
</dbReference>
<evidence type="ECO:0000256" key="6">
    <source>
        <dbReference type="ARBA" id="ARBA00023125"/>
    </source>
</evidence>
<dbReference type="RefSeq" id="WP_035132824.1">
    <property type="nucleotide sequence ID" value="NZ_JBQHQR010000001.1"/>
</dbReference>
<dbReference type="InterPro" id="IPR055173">
    <property type="entry name" value="NrdR-like_N"/>
</dbReference>
<dbReference type="InterPro" id="IPR005144">
    <property type="entry name" value="ATP-cone_dom"/>
</dbReference>
<evidence type="ECO:0000256" key="1">
    <source>
        <dbReference type="ARBA" id="ARBA00022491"/>
    </source>
</evidence>
<evidence type="ECO:0000256" key="7">
    <source>
        <dbReference type="ARBA" id="ARBA00023163"/>
    </source>
</evidence>
<comment type="cofactor">
    <cofactor evidence="8">
        <name>Zn(2+)</name>
        <dbReference type="ChEBI" id="CHEBI:29105"/>
    </cofactor>
    <text evidence="8">Binds 1 zinc ion.</text>
</comment>
<comment type="similarity">
    <text evidence="8">Belongs to the NrdR family.</text>
</comment>
<keyword evidence="7 8" id="KW-0804">Transcription</keyword>
<dbReference type="PANTHER" id="PTHR30455">
    <property type="entry name" value="TRANSCRIPTIONAL REPRESSOR NRDR"/>
    <property type="match status" value="1"/>
</dbReference>
<organism evidence="10 11">
    <name type="scientific">Clostridium sulfidigenes</name>
    <dbReference type="NCBI Taxonomy" id="318464"/>
    <lineage>
        <taxon>Bacteria</taxon>
        <taxon>Bacillati</taxon>
        <taxon>Bacillota</taxon>
        <taxon>Clostridia</taxon>
        <taxon>Eubacteriales</taxon>
        <taxon>Clostridiaceae</taxon>
        <taxon>Clostridium</taxon>
    </lineage>
</organism>
<keyword evidence="3 8" id="KW-0862">Zinc</keyword>
<dbReference type="GO" id="GO:0008270">
    <property type="term" value="F:zinc ion binding"/>
    <property type="evidence" value="ECO:0007669"/>
    <property type="project" value="UniProtKB-UniRule"/>
</dbReference>
<dbReference type="AlphaFoldDB" id="A0A084JBK1"/>
<keyword evidence="8" id="KW-0479">Metal-binding</keyword>
<dbReference type="eggNOG" id="COG1327">
    <property type="taxonomic scope" value="Bacteria"/>
</dbReference>
<reference evidence="10 11" key="1">
    <citation type="submission" date="2014-07" db="EMBL/GenBank/DDBJ databases">
        <title>Draft genome of Clostridium sulfidigenes 113A isolated from sediments associated with methane hydrate from Krishna Godavari basin.</title>
        <authorList>
            <person name="Honkalas V.S."/>
            <person name="Dabir A.P."/>
            <person name="Arora P."/>
            <person name="Dhakephalkar P.K."/>
        </authorList>
    </citation>
    <scope>NUCLEOTIDE SEQUENCE [LARGE SCALE GENOMIC DNA]</scope>
    <source>
        <strain evidence="10 11">113A</strain>
    </source>
</reference>
<evidence type="ECO:0000256" key="8">
    <source>
        <dbReference type="HAMAP-Rule" id="MF_00440"/>
    </source>
</evidence>
<accession>A0A084JBK1</accession>
<sequence>MKCPYCNGEESKVVDSRATEDDGAIRRRRECLNCNKRYTTYEKIEDIQIFVIKRNLTRELFNRDKIISGVIRACEKRPVSRLEIENLVNSIEKRLNNTMTSEIRSEEIGELILEKLRYMDEVAYIRFASVYRKFDDINSFIEEIKGLSGDK</sequence>
<dbReference type="GO" id="GO:0003677">
    <property type="term" value="F:DNA binding"/>
    <property type="evidence" value="ECO:0007669"/>
    <property type="project" value="UniProtKB-KW"/>
</dbReference>
<dbReference type="PROSITE" id="PS51161">
    <property type="entry name" value="ATP_CONE"/>
    <property type="match status" value="1"/>
</dbReference>
<feature type="zinc finger region" evidence="8">
    <location>
        <begin position="3"/>
        <end position="34"/>
    </location>
</feature>
<keyword evidence="1 8" id="KW-0678">Repressor</keyword>
<keyword evidence="6 8" id="KW-0238">DNA-binding</keyword>
<keyword evidence="11" id="KW-1185">Reference proteome</keyword>
<dbReference type="Pfam" id="PF03477">
    <property type="entry name" value="ATP-cone"/>
    <property type="match status" value="1"/>
</dbReference>